<dbReference type="AlphaFoldDB" id="A0A2V3WL10"/>
<evidence type="ECO:0000259" key="5">
    <source>
        <dbReference type="PROSITE" id="PS51930"/>
    </source>
</evidence>
<dbReference type="Pfam" id="PF00936">
    <property type="entry name" value="BMC"/>
    <property type="match status" value="1"/>
</dbReference>
<comment type="similarity">
    <text evidence="3">Belongs to the bacterial microcompartments protein family.</text>
</comment>
<evidence type="ECO:0000256" key="2">
    <source>
        <dbReference type="ARBA" id="ARBA00024446"/>
    </source>
</evidence>
<dbReference type="CDD" id="cd07045">
    <property type="entry name" value="BMC_CcmK_like"/>
    <property type="match status" value="1"/>
</dbReference>
<evidence type="ECO:0000256" key="4">
    <source>
        <dbReference type="SAM" id="MobiDB-lite"/>
    </source>
</evidence>
<dbReference type="PANTHER" id="PTHR33941:SF11">
    <property type="entry name" value="BACTERIAL MICROCOMPARTMENT SHELL PROTEIN PDUJ"/>
    <property type="match status" value="1"/>
</dbReference>
<reference evidence="6 7" key="1">
    <citation type="submission" date="2018-05" db="EMBL/GenBank/DDBJ databases">
        <title>Genomic Encyclopedia of Type Strains, Phase IV (KMG-IV): sequencing the most valuable type-strain genomes for metagenomic binning, comparative biology and taxonomic classification.</title>
        <authorList>
            <person name="Goeker M."/>
        </authorList>
    </citation>
    <scope>NUCLEOTIDE SEQUENCE [LARGE SCALE GENOMIC DNA]</scope>
    <source>
        <strain evidence="6 7">DSM 28556</strain>
    </source>
</reference>
<sequence>MIETIIEKEVWQLGKALGMIETRGLIGAIEAADVMLKTANVSLVKSEKIGGALVSVYIEGDVGAVKASVDAGIEGANKVGDVVAHHIIPHPDEEIERFLKGRESYKKSPTNKKHQSKSKSKSKTSSTVKKRKVMKKDE</sequence>
<feature type="compositionally biased region" description="Basic residues" evidence="4">
    <location>
        <begin position="109"/>
        <end position="138"/>
    </location>
</feature>
<dbReference type="Proteomes" id="UP000247978">
    <property type="component" value="Unassembled WGS sequence"/>
</dbReference>
<dbReference type="Gene3D" id="3.30.70.1710">
    <property type="match status" value="1"/>
</dbReference>
<organism evidence="6 7">
    <name type="scientific">Pseudogracilibacillus auburnensis</name>
    <dbReference type="NCBI Taxonomy" id="1494959"/>
    <lineage>
        <taxon>Bacteria</taxon>
        <taxon>Bacillati</taxon>
        <taxon>Bacillota</taxon>
        <taxon>Bacilli</taxon>
        <taxon>Bacillales</taxon>
        <taxon>Bacillaceae</taxon>
        <taxon>Pseudogracilibacillus</taxon>
    </lineage>
</organism>
<protein>
    <submittedName>
        <fullName evidence="6">Microcompartment protein CcmL/EutN</fullName>
    </submittedName>
</protein>
<keyword evidence="7" id="KW-1185">Reference proteome</keyword>
<dbReference type="SMART" id="SM00877">
    <property type="entry name" value="BMC"/>
    <property type="match status" value="1"/>
</dbReference>
<dbReference type="InterPro" id="IPR000249">
    <property type="entry name" value="BMC_dom"/>
</dbReference>
<dbReference type="GO" id="GO:0031469">
    <property type="term" value="C:bacterial microcompartment"/>
    <property type="evidence" value="ECO:0007669"/>
    <property type="project" value="UniProtKB-SubCell"/>
</dbReference>
<keyword evidence="2" id="KW-1283">Bacterial microcompartment</keyword>
<dbReference type="InterPro" id="IPR044872">
    <property type="entry name" value="CcmK/CsoS1_BMC"/>
</dbReference>
<gene>
    <name evidence="6" type="ORF">DFR56_102186</name>
</gene>
<accession>A0A2V3WL10</accession>
<dbReference type="RefSeq" id="WP_377724845.1">
    <property type="nucleotide sequence ID" value="NZ_JBHUHB010000001.1"/>
</dbReference>
<dbReference type="PANTHER" id="PTHR33941">
    <property type="entry name" value="PROPANEDIOL UTILIZATION PROTEIN PDUA"/>
    <property type="match status" value="1"/>
</dbReference>
<dbReference type="InterPro" id="IPR050575">
    <property type="entry name" value="BMC_shell"/>
</dbReference>
<dbReference type="SUPFAM" id="SSF143414">
    <property type="entry name" value="CcmK-like"/>
    <property type="match status" value="1"/>
</dbReference>
<feature type="region of interest" description="Disordered" evidence="4">
    <location>
        <begin position="99"/>
        <end position="138"/>
    </location>
</feature>
<evidence type="ECO:0000256" key="1">
    <source>
        <dbReference type="ARBA" id="ARBA00024322"/>
    </source>
</evidence>
<evidence type="ECO:0000313" key="6">
    <source>
        <dbReference type="EMBL" id="PXW89409.1"/>
    </source>
</evidence>
<dbReference type="PROSITE" id="PS51930">
    <property type="entry name" value="BMC_2"/>
    <property type="match status" value="1"/>
</dbReference>
<name>A0A2V3WL10_9BACI</name>
<comment type="caution">
    <text evidence="6">The sequence shown here is derived from an EMBL/GenBank/DDBJ whole genome shotgun (WGS) entry which is preliminary data.</text>
</comment>
<proteinExistence type="inferred from homology"/>
<feature type="domain" description="BMC" evidence="5">
    <location>
        <begin position="16"/>
        <end position="100"/>
    </location>
</feature>
<dbReference type="InterPro" id="IPR037233">
    <property type="entry name" value="CcmK-like_sf"/>
</dbReference>
<comment type="subcellular location">
    <subcellularLocation>
        <location evidence="1">Bacterial microcompartment</location>
    </subcellularLocation>
</comment>
<dbReference type="EMBL" id="QJJQ01000002">
    <property type="protein sequence ID" value="PXW89409.1"/>
    <property type="molecule type" value="Genomic_DNA"/>
</dbReference>
<evidence type="ECO:0000256" key="3">
    <source>
        <dbReference type="PROSITE-ProRule" id="PRU01278"/>
    </source>
</evidence>
<evidence type="ECO:0000313" key="7">
    <source>
        <dbReference type="Proteomes" id="UP000247978"/>
    </source>
</evidence>